<proteinExistence type="predicted"/>
<evidence type="ECO:0000313" key="2">
    <source>
        <dbReference type="Proteomes" id="UP000249748"/>
    </source>
</evidence>
<protein>
    <submittedName>
        <fullName evidence="1">Uncharacterized protein</fullName>
    </submittedName>
</protein>
<dbReference type="EMBL" id="KZ824545">
    <property type="protein sequence ID" value="RAK90288.1"/>
    <property type="molecule type" value="Genomic_DNA"/>
</dbReference>
<organism evidence="1 2">
    <name type="scientific">Aspergillus costaricaensis CBS 115574</name>
    <dbReference type="NCBI Taxonomy" id="1448317"/>
    <lineage>
        <taxon>Eukaryota</taxon>
        <taxon>Fungi</taxon>
        <taxon>Dikarya</taxon>
        <taxon>Ascomycota</taxon>
        <taxon>Pezizomycotina</taxon>
        <taxon>Eurotiomycetes</taxon>
        <taxon>Eurotiomycetidae</taxon>
        <taxon>Eurotiales</taxon>
        <taxon>Aspergillaceae</taxon>
        <taxon>Aspergillus</taxon>
        <taxon>Aspergillus subgen. Circumdati</taxon>
    </lineage>
</organism>
<dbReference type="Proteomes" id="UP000249748">
    <property type="component" value="Unassembled WGS sequence"/>
</dbReference>
<accession>A0ACD1IIR8</accession>
<evidence type="ECO:0000313" key="1">
    <source>
        <dbReference type="EMBL" id="RAK90288.1"/>
    </source>
</evidence>
<reference evidence="1" key="1">
    <citation type="submission" date="2018-02" db="EMBL/GenBank/DDBJ databases">
        <title>The genomes of Aspergillus section Nigri reveals drivers in fungal speciation.</title>
        <authorList>
            <consortium name="DOE Joint Genome Institute"/>
            <person name="Vesth T.C."/>
            <person name="Nybo J."/>
            <person name="Theobald S."/>
            <person name="Brandl J."/>
            <person name="Frisvad J.C."/>
            <person name="Nielsen K.F."/>
            <person name="Lyhne E.K."/>
            <person name="Kogle M.E."/>
            <person name="Kuo A."/>
            <person name="Riley R."/>
            <person name="Clum A."/>
            <person name="Nolan M."/>
            <person name="Lipzen A."/>
            <person name="Salamov A."/>
            <person name="Henrissat B."/>
            <person name="Wiebenga A."/>
            <person name="De vries R.P."/>
            <person name="Grigoriev I.V."/>
            <person name="Mortensen U.H."/>
            <person name="Andersen M.R."/>
            <person name="Baker S.E."/>
        </authorList>
    </citation>
    <scope>NUCLEOTIDE SEQUENCE</scope>
    <source>
        <strain evidence="1">CBS 115574</strain>
    </source>
</reference>
<gene>
    <name evidence="1" type="ORF">BO79DRAFT_263000</name>
</gene>
<name>A0ACD1IIR8_9EURO</name>
<keyword evidence="2" id="KW-1185">Reference proteome</keyword>
<sequence>MLDKLPTEILSIILSYVRIGTVTGHKDLKQVCEVCTRLRDCAIPRLYRCLVFNDPEAILKELAAAVNSIPRRYASHIRDLELRVPIHHRTCYHEIHDDAFEPEDSLSDYSESMEHELERDIGDGIEVKYADGGFVDDQLQSFRWNLGMCIPNMILSSNEFSLLRKQKKVKSLILHTDVYCNKDVGSVDLAQFQDLRSLCWKGLNKYRDFESIKDCIKAHGHQLLSLTLDLDNWDRAKGLWTDEFRRQSDEEMPDNFFVHRIMNAKVGNERTIMQSLEYLDLSAISFEHADVEMPFLFGTESLKTLKLRKCKGSLKWLELVSSYGKLTELKYFELVLTNSGPITTTKAICNFIHRAPKLQTLCLMVCKPISWETLISTVRRCGSLTRLVMHSLADERVPILGGEEHKGNQLQGLQTRPSCKLLHIRATGTAMVNMHFLSYCDPLYHPFGINKFAEWAFSADGLPDLTVLAWGDFSHEGHFSQYNRLYCRSKTGYRRLNASDISLWDLVNDNMDLLAACPYTDTNDLTSYDFM</sequence>